<reference evidence="1 2" key="1">
    <citation type="submission" date="2018-12" db="EMBL/GenBank/DDBJ databases">
        <authorList>
            <consortium name="Pathogen Informatics"/>
        </authorList>
    </citation>
    <scope>NUCLEOTIDE SEQUENCE [LARGE SCALE GENOMIC DNA]</scope>
    <source>
        <strain evidence="1 2">NCTC11214</strain>
    </source>
</reference>
<proteinExistence type="predicted"/>
<dbReference type="KEGG" id="sof:NCTC11214_01196"/>
<sequence length="94" mass="10764">MAHIITQNIADREEWLHQLADVITDPDELLQLLSLNAHPLLPQGREARRLFPLRVPRAFAARMRPGDANDPLLRQVLTASEEFVIAPRLYHRPA</sequence>
<protein>
    <submittedName>
        <fullName evidence="1">Lysine-2,3-aminomutase-like protein</fullName>
    </submittedName>
</protein>
<organism evidence="1 2">
    <name type="scientific">Serratia odorifera</name>
    <dbReference type="NCBI Taxonomy" id="618"/>
    <lineage>
        <taxon>Bacteria</taxon>
        <taxon>Pseudomonadati</taxon>
        <taxon>Pseudomonadota</taxon>
        <taxon>Gammaproteobacteria</taxon>
        <taxon>Enterobacterales</taxon>
        <taxon>Yersiniaceae</taxon>
        <taxon>Serratia</taxon>
    </lineage>
</organism>
<dbReference type="Proteomes" id="UP000281391">
    <property type="component" value="Chromosome"/>
</dbReference>
<evidence type="ECO:0000313" key="2">
    <source>
        <dbReference type="Proteomes" id="UP000281391"/>
    </source>
</evidence>
<dbReference type="AlphaFoldDB" id="A0A447KN38"/>
<evidence type="ECO:0000313" key="1">
    <source>
        <dbReference type="EMBL" id="VDZ53804.1"/>
    </source>
</evidence>
<accession>A0A447KN38</accession>
<dbReference type="EMBL" id="LR134117">
    <property type="protein sequence ID" value="VDZ53804.1"/>
    <property type="molecule type" value="Genomic_DNA"/>
</dbReference>
<gene>
    <name evidence="1" type="ORF">NCTC11214_01196</name>
</gene>
<name>A0A447KN38_SEROD</name>